<name>A0A5C2H882_9RHOB</name>
<dbReference type="Proteomes" id="UP000237655">
    <property type="component" value="Plasmid p3"/>
</dbReference>
<dbReference type="PANTHER" id="PTHR41259">
    <property type="entry name" value="DOUBLE-STRAND BREAK REPAIR RAD50 ATPASE, PUTATIVE-RELATED"/>
    <property type="match status" value="1"/>
</dbReference>
<feature type="domain" description="YhaN AAA" evidence="2">
    <location>
        <begin position="1"/>
        <end position="208"/>
    </location>
</feature>
<gene>
    <name evidence="3" type="ORF">C6Y53_20395</name>
</gene>
<keyword evidence="3" id="KW-0614">Plasmid</keyword>
<evidence type="ECO:0000313" key="3">
    <source>
        <dbReference type="EMBL" id="QEP30571.1"/>
    </source>
</evidence>
<dbReference type="EMBL" id="CP043621">
    <property type="protein sequence ID" value="QEP30571.1"/>
    <property type="molecule type" value="Genomic_DNA"/>
</dbReference>
<sequence length="1135" mass="125330">MRLNALHLIRYGNFEDAEIVFPVPARDTPDVTVVYGPNEAGKSTAFHALLDIFFGFRAGTHPYAFRFERSDLLVGADLDLPGRGATVLRRNSKRSQSLLDTHNRPVADAILASALHGLTREEFEERFSLDERGLRDGGERIASAKGDLGQLLHAGVSGLTGISETLNALLERADKFHKKHGRATELKQANDRLKQISRELRADRLTSERERILRQDREQKTALFEAENLALVTAQKRRLAATAASTWFDRTEEMERLAEALKDYPSGPDQPRDAAERVAALVEKVSSLEARITEADDDVAGLDQIIEENPADTLAPALNAELERLDQMTVDGAPLMDRATTARADLDRRTADRDALAMEISTAQARLSVSGTAVADLVLETAELEEIAEAVEACRMASEALNTAKAVADAARAREGEAPSEPQDLTLLRDAFEAWRPVSDLTTFETEREQTLARLTKAAADLPADWTGLVDAGLPAPETLDKAAREWSDLSSDIAAAKSNVEERSKELEDATADVSALQAAPEAVDVATTEETRRHRDLAWTRHRDDLSDPSADQFEAAMRADDSARAHFMAGAEIRLRRLEAQRREKTAKARFETAEARLADLIDRRESLSEVHSRLSARLGLEAGTTPAAFGPRHQTLSAAANAAADHSNAQAALDTRRHREVALRTELMEAARALDLGVGKGDMAARVQRVLTLEESDRKAWSRWRDSQKAIDKLDDDALVKKDDLKRAELEFERLTSSLPLPDRSVEGVRTALPHLRNLLRLHTDHQRLDERIETLQRAISALSEGAERLAKILGATEDQGGREPIQTIDQARIRVAAATRADEKRGDAESRRDKLMATRHRHNTDLETARNELDDRFKGQGDDSLAPSDRIARLVERDRLRAEHLTADRDRQQAIVGVDEDLFGEELGLMPDASRGPVLEQQVQDAQESRDSARDAAREAERLYREAFDAADRSDLVTEQATLLEALRNGGRQAVVARLGVLAARGALRRLAEERRSDMLRDVEAAFVTMTKPKWRGVEVWSQVEGEKLVGIDADGDKVPVDKMSTGTMGQLYFALRLAGYRSFARDLGPLPMILDDIMETFDDTRARAALQLCAEIGASGQAILFTHHAHLVEMAQTAVPGVSIVDMPA</sequence>
<dbReference type="KEGG" id="thas:C6Y53_20395"/>
<keyword evidence="4" id="KW-1185">Reference proteome</keyword>
<protein>
    <submittedName>
        <fullName evidence="3">AAA family ATPase</fullName>
    </submittedName>
</protein>
<evidence type="ECO:0000256" key="1">
    <source>
        <dbReference type="SAM" id="Coils"/>
    </source>
</evidence>
<proteinExistence type="predicted"/>
<accession>A0A5C2H882</accession>
<evidence type="ECO:0000259" key="2">
    <source>
        <dbReference type="Pfam" id="PF13514"/>
    </source>
</evidence>
<evidence type="ECO:0000313" key="4">
    <source>
        <dbReference type="Proteomes" id="UP000237655"/>
    </source>
</evidence>
<keyword evidence="1" id="KW-0175">Coiled coil</keyword>
<dbReference type="Gene3D" id="3.40.50.300">
    <property type="entry name" value="P-loop containing nucleotide triphosphate hydrolases"/>
    <property type="match status" value="2"/>
</dbReference>
<dbReference type="PANTHER" id="PTHR41259:SF1">
    <property type="entry name" value="DOUBLE-STRAND BREAK REPAIR RAD50 ATPASE, PUTATIVE-RELATED"/>
    <property type="match status" value="1"/>
</dbReference>
<feature type="coiled-coil region" evidence="1">
    <location>
        <begin position="763"/>
        <end position="790"/>
    </location>
</feature>
<feature type="coiled-coil region" evidence="1">
    <location>
        <begin position="571"/>
        <end position="614"/>
    </location>
</feature>
<dbReference type="InterPro" id="IPR038734">
    <property type="entry name" value="YhaN_AAA"/>
</dbReference>
<geneLocation type="plasmid" evidence="3 4">
    <name>p3</name>
</geneLocation>
<dbReference type="RefSeq" id="WP_149615742.1">
    <property type="nucleotide sequence ID" value="NZ_CP043621.1"/>
</dbReference>
<organism evidence="3 4">
    <name type="scientific">Pukyongiella litopenaei</name>
    <dbReference type="NCBI Taxonomy" id="2605946"/>
    <lineage>
        <taxon>Bacteria</taxon>
        <taxon>Pseudomonadati</taxon>
        <taxon>Pseudomonadota</taxon>
        <taxon>Alphaproteobacteria</taxon>
        <taxon>Rhodobacterales</taxon>
        <taxon>Paracoccaceae</taxon>
        <taxon>Pukyongiella</taxon>
    </lineage>
</organism>
<dbReference type="AlphaFoldDB" id="A0A5C2H882"/>
<dbReference type="SUPFAM" id="SSF52540">
    <property type="entry name" value="P-loop containing nucleoside triphosphate hydrolases"/>
    <property type="match status" value="1"/>
</dbReference>
<reference evidence="3 4" key="1">
    <citation type="submission" date="2019-09" db="EMBL/GenBank/DDBJ databases">
        <title>Novel bacterium SH-1.</title>
        <authorList>
            <person name="Kim Y.-S."/>
            <person name="Kim K.-H."/>
        </authorList>
    </citation>
    <scope>NUCLEOTIDE SEQUENCE [LARGE SCALE GENOMIC DNA]</scope>
    <source>
        <strain evidence="3 4">SH-1</strain>
        <plasmid evidence="3 4">p3</plasmid>
    </source>
</reference>
<dbReference type="InterPro" id="IPR027417">
    <property type="entry name" value="P-loop_NTPase"/>
</dbReference>
<dbReference type="Pfam" id="PF13514">
    <property type="entry name" value="AAA_27"/>
    <property type="match status" value="1"/>
</dbReference>
<feature type="coiled-coil region" evidence="1">
    <location>
        <begin position="494"/>
        <end position="521"/>
    </location>
</feature>